<dbReference type="Proteomes" id="UP000092177">
    <property type="component" value="Chromosome 4"/>
</dbReference>
<organism evidence="2 3">
    <name type="scientific">Colletotrichum higginsianum (strain IMI 349063)</name>
    <name type="common">Crucifer anthracnose fungus</name>
    <dbReference type="NCBI Taxonomy" id="759273"/>
    <lineage>
        <taxon>Eukaryota</taxon>
        <taxon>Fungi</taxon>
        <taxon>Dikarya</taxon>
        <taxon>Ascomycota</taxon>
        <taxon>Pezizomycotina</taxon>
        <taxon>Sordariomycetes</taxon>
        <taxon>Hypocreomycetidae</taxon>
        <taxon>Glomerellales</taxon>
        <taxon>Glomerellaceae</taxon>
        <taxon>Colletotrichum</taxon>
        <taxon>Colletotrichum destructivum species complex</taxon>
    </lineage>
</organism>
<feature type="region of interest" description="Disordered" evidence="1">
    <location>
        <begin position="1"/>
        <end position="23"/>
    </location>
</feature>
<name>A0A1B7YCT8_COLHI</name>
<protein>
    <submittedName>
        <fullName evidence="2">Uncharacterized protein</fullName>
    </submittedName>
</protein>
<dbReference type="AlphaFoldDB" id="A0A1B7YCT8"/>
<evidence type="ECO:0000313" key="2">
    <source>
        <dbReference type="EMBL" id="OBR09835.1"/>
    </source>
</evidence>
<dbReference type="RefSeq" id="XP_018158352.1">
    <property type="nucleotide sequence ID" value="XM_018300502.1"/>
</dbReference>
<dbReference type="KEGG" id="chig:CH63R_05527"/>
<dbReference type="EMBL" id="LTAN01000004">
    <property type="protein sequence ID" value="OBR09835.1"/>
    <property type="molecule type" value="Genomic_DNA"/>
</dbReference>
<proteinExistence type="predicted"/>
<sequence length="430" mass="47583">MGLANSDPRELTQAGPHTGRYLHGNSFRNRKIVLSKKLLEANELTPVTLVRSSDMTSRFLEEVHAASRRTVENQVSLLLLVFCHSKGNWEFLLDSGNKEEGLSVAQLRGAIAKNCHATLYSTACYSGGWVVRDLTHSGHIPVDDNMPATSKPKALFDAWQNSPSIIPACGSIFANAVIDTLASSTSPLLESGDRDGELSVDKEDGQQSEAYQSFCHSVLDVGSGHSRYFAHLTSLTFDALNGQWDRSWNQWSGIPLVYFKERWNSLVTVQSHFKTPETDHLKMLPENLDPSNPPFSESAAVPRMAGHVEVIRSELMRDQTDKKNSGWGPLTRGCLRAFIKGNKAPDPDIDVAAMMAFRWEVSLLADYMVRYFNLAAPNNEPCIMWDSAAWRCKAPTIIPDYDEGHEDAWSALRNAAVEADPSDVQGSPFG</sequence>
<dbReference type="GeneID" id="28864609"/>
<keyword evidence="3" id="KW-1185">Reference proteome</keyword>
<dbReference type="VEuPathDB" id="FungiDB:CH63R_05527"/>
<reference evidence="3" key="1">
    <citation type="journal article" date="2017" name="BMC Genomics">
        <title>Gapless genome assembly of Colletotrichum higginsianum reveals chromosome structure and association of transposable elements with secondary metabolite gene clusters.</title>
        <authorList>
            <person name="Dallery J.-F."/>
            <person name="Lapalu N."/>
            <person name="Zampounis A."/>
            <person name="Pigne S."/>
            <person name="Luyten I."/>
            <person name="Amselem J."/>
            <person name="Wittenberg A.H.J."/>
            <person name="Zhou S."/>
            <person name="de Queiroz M.V."/>
            <person name="Robin G.P."/>
            <person name="Auger A."/>
            <person name="Hainaut M."/>
            <person name="Henrissat B."/>
            <person name="Kim K.-T."/>
            <person name="Lee Y.-H."/>
            <person name="Lespinet O."/>
            <person name="Schwartz D.C."/>
            <person name="Thon M.R."/>
            <person name="O'Connell R.J."/>
        </authorList>
    </citation>
    <scope>NUCLEOTIDE SEQUENCE [LARGE SCALE GENOMIC DNA]</scope>
    <source>
        <strain evidence="3">IMI 349063</strain>
    </source>
</reference>
<gene>
    <name evidence="2" type="ORF">CH63R_05527</name>
</gene>
<comment type="caution">
    <text evidence="2">The sequence shown here is derived from an EMBL/GenBank/DDBJ whole genome shotgun (WGS) entry which is preliminary data.</text>
</comment>
<accession>A0A1B7YCT8</accession>
<evidence type="ECO:0000313" key="3">
    <source>
        <dbReference type="Proteomes" id="UP000092177"/>
    </source>
</evidence>
<dbReference type="OrthoDB" id="3000060at2759"/>
<evidence type="ECO:0000256" key="1">
    <source>
        <dbReference type="SAM" id="MobiDB-lite"/>
    </source>
</evidence>